<name>A0ABR4ZN30_9NOCA</name>
<proteinExistence type="predicted"/>
<dbReference type="Gene3D" id="3.40.710.10">
    <property type="entry name" value="DD-peptidase/beta-lactamase superfamily"/>
    <property type="match status" value="1"/>
</dbReference>
<dbReference type="EMBL" id="JNFP01000001">
    <property type="protein sequence ID" value="KIA66759.1"/>
    <property type="molecule type" value="Genomic_DNA"/>
</dbReference>
<dbReference type="Pfam" id="PF00144">
    <property type="entry name" value="Beta-lactamase"/>
    <property type="match status" value="1"/>
</dbReference>
<evidence type="ECO:0000313" key="2">
    <source>
        <dbReference type="EMBL" id="KIA66759.1"/>
    </source>
</evidence>
<dbReference type="RefSeq" id="WP_043663410.1">
    <property type="nucleotide sequence ID" value="NZ_BDCI01000004.1"/>
</dbReference>
<dbReference type="SUPFAM" id="SSF56601">
    <property type="entry name" value="beta-lactamase/transpeptidase-like"/>
    <property type="match status" value="1"/>
</dbReference>
<accession>A0ABR4ZN30</accession>
<sequence>MRYTTVAAAVAAVLVVSGCGETTGADPLQRDVDAIVAVGTTGVQARTVDTAAGVDRVAVGGRADIAVAESVSPDGYFRIGSLTKTMVATVVLMLVGEGRLGLDDAVPRWLPDLLHGNGYDGNRITVRQLLQHTSGIRDAPLEMHTAEDYHRLRYQTRTPQQVVASAMEQAPDFAPGAGWSYSNTGYVLLGLIIEQVTKRPWYTEIGTRILEPLGLRDTRWPGDQPTLPAPHAKGYQQFEVDGPMVEVTELIDADASGGYLSTTADIGTFYRKLLDGSLLRPEELAQMRATVPVDGVTAKAWPGARYGLGLFSVPLSCGGTYWMHNGGQTGYLSNAGVTENGARSVVVSLTGTLAVGGEDITRSAGFAQLQAADELTDHALCAA</sequence>
<organism evidence="2 3">
    <name type="scientific">Nocardia vulneris</name>
    <dbReference type="NCBI Taxonomy" id="1141657"/>
    <lineage>
        <taxon>Bacteria</taxon>
        <taxon>Bacillati</taxon>
        <taxon>Actinomycetota</taxon>
        <taxon>Actinomycetes</taxon>
        <taxon>Mycobacteriales</taxon>
        <taxon>Nocardiaceae</taxon>
        <taxon>Nocardia</taxon>
    </lineage>
</organism>
<evidence type="ECO:0000259" key="1">
    <source>
        <dbReference type="Pfam" id="PF00144"/>
    </source>
</evidence>
<feature type="domain" description="Beta-lactamase-related" evidence="1">
    <location>
        <begin position="58"/>
        <end position="347"/>
    </location>
</feature>
<keyword evidence="3" id="KW-1185">Reference proteome</keyword>
<dbReference type="InterPro" id="IPR050491">
    <property type="entry name" value="AmpC-like"/>
</dbReference>
<dbReference type="InterPro" id="IPR001466">
    <property type="entry name" value="Beta-lactam-related"/>
</dbReference>
<dbReference type="InterPro" id="IPR012338">
    <property type="entry name" value="Beta-lactam/transpept-like"/>
</dbReference>
<evidence type="ECO:0000313" key="3">
    <source>
        <dbReference type="Proteomes" id="UP000031364"/>
    </source>
</evidence>
<comment type="caution">
    <text evidence="2">The sequence shown here is derived from an EMBL/GenBank/DDBJ whole genome shotgun (WGS) entry which is preliminary data.</text>
</comment>
<dbReference type="PROSITE" id="PS51257">
    <property type="entry name" value="PROKAR_LIPOPROTEIN"/>
    <property type="match status" value="1"/>
</dbReference>
<dbReference type="PANTHER" id="PTHR46825">
    <property type="entry name" value="D-ALANYL-D-ALANINE-CARBOXYPEPTIDASE/ENDOPEPTIDASE AMPH"/>
    <property type="match status" value="1"/>
</dbReference>
<gene>
    <name evidence="2" type="ORF">FG87_01205</name>
</gene>
<reference evidence="2 3" key="1">
    <citation type="journal article" date="2014" name="Int. J. Syst. Evol. Microbiol.">
        <title>Nocardia vulneris sp. nov., isolated from wounds of human patients in North America.</title>
        <authorList>
            <person name="Lasker B.A."/>
            <person name="Bell M."/>
            <person name="Klenk H.P."/>
            <person name="Sproer C."/>
            <person name="Schumann C."/>
            <person name="Schumann P."/>
            <person name="Brown J.M."/>
        </authorList>
    </citation>
    <scope>NUCLEOTIDE SEQUENCE [LARGE SCALE GENOMIC DNA]</scope>
    <source>
        <strain evidence="2 3">W9851</strain>
    </source>
</reference>
<protein>
    <recommendedName>
        <fullName evidence="1">Beta-lactamase-related domain-containing protein</fullName>
    </recommendedName>
</protein>
<dbReference type="PANTHER" id="PTHR46825:SF7">
    <property type="entry name" value="D-ALANYL-D-ALANINE CARBOXYPEPTIDASE"/>
    <property type="match status" value="1"/>
</dbReference>
<dbReference type="Proteomes" id="UP000031364">
    <property type="component" value="Unassembled WGS sequence"/>
</dbReference>